<feature type="compositionally biased region" description="Polar residues" evidence="1">
    <location>
        <begin position="27"/>
        <end position="38"/>
    </location>
</feature>
<evidence type="ECO:0000256" key="1">
    <source>
        <dbReference type="SAM" id="MobiDB-lite"/>
    </source>
</evidence>
<feature type="region of interest" description="Disordered" evidence="1">
    <location>
        <begin position="1"/>
        <end position="74"/>
    </location>
</feature>
<feature type="compositionally biased region" description="Acidic residues" evidence="1">
    <location>
        <begin position="269"/>
        <end position="311"/>
    </location>
</feature>
<dbReference type="EMBL" id="ML770044">
    <property type="protein sequence ID" value="KAE9385015.1"/>
    <property type="molecule type" value="Genomic_DNA"/>
</dbReference>
<accession>A0A6A4GIC9</accession>
<keyword evidence="3" id="KW-1185">Reference proteome</keyword>
<feature type="region of interest" description="Disordered" evidence="1">
    <location>
        <begin position="392"/>
        <end position="417"/>
    </location>
</feature>
<feature type="non-terminal residue" evidence="2">
    <location>
        <position position="417"/>
    </location>
</feature>
<gene>
    <name evidence="2" type="ORF">BT96DRAFT_1007469</name>
</gene>
<organism evidence="2 3">
    <name type="scientific">Gymnopus androsaceus JB14</name>
    <dbReference type="NCBI Taxonomy" id="1447944"/>
    <lineage>
        <taxon>Eukaryota</taxon>
        <taxon>Fungi</taxon>
        <taxon>Dikarya</taxon>
        <taxon>Basidiomycota</taxon>
        <taxon>Agaricomycotina</taxon>
        <taxon>Agaricomycetes</taxon>
        <taxon>Agaricomycetidae</taxon>
        <taxon>Agaricales</taxon>
        <taxon>Marasmiineae</taxon>
        <taxon>Omphalotaceae</taxon>
        <taxon>Gymnopus</taxon>
    </lineage>
</organism>
<dbReference type="AlphaFoldDB" id="A0A6A4GIC9"/>
<sequence>MSRRVTSKPTRRAHRRTAAVVPVIETQRASTSGQTSRLTGPGRSGLSSSTLPAARGGARGAAGPSRDRQRIARSSSLPLTEDTRLLSFWFLRTVFLQGIFACAEYQSQSEDLEISPANWVSFFDKHSPRMVAYKAKYGKYMATTWSAAFLLGYARKDLKRYQTEWFIEESILTYPFIGGDEFPGLSSPIVTPSELISGGFVNYHKFSIDFELSVSGLDQDELFPEEAIYISDLVEDVGLSSEFTVSRQALVFSTQARTLSLTTCSIDFEAVESENEDQTDDGQEEEDDDDDQEPEEEDADHDIDVEEDPSPIDNEVEFVGEAVEQPVRIRSSLLEYPTSPVPEACFLERIYIQSRRRASPVHDKDSGFPRLEGGRQNTSLFGYDSVLARGGGKSRAARTSNAAGTPYPETKGVRMIT</sequence>
<protein>
    <submittedName>
        <fullName evidence="2">Uncharacterized protein</fullName>
    </submittedName>
</protein>
<dbReference type="Proteomes" id="UP000799118">
    <property type="component" value="Unassembled WGS sequence"/>
</dbReference>
<evidence type="ECO:0000313" key="3">
    <source>
        <dbReference type="Proteomes" id="UP000799118"/>
    </source>
</evidence>
<name>A0A6A4GIC9_9AGAR</name>
<reference evidence="2" key="1">
    <citation type="journal article" date="2019" name="Environ. Microbiol.">
        <title>Fungal ecological strategies reflected in gene transcription - a case study of two litter decomposers.</title>
        <authorList>
            <person name="Barbi F."/>
            <person name="Kohler A."/>
            <person name="Barry K."/>
            <person name="Baskaran P."/>
            <person name="Daum C."/>
            <person name="Fauchery L."/>
            <person name="Ihrmark K."/>
            <person name="Kuo A."/>
            <person name="LaButti K."/>
            <person name="Lipzen A."/>
            <person name="Morin E."/>
            <person name="Grigoriev I.V."/>
            <person name="Henrissat B."/>
            <person name="Lindahl B."/>
            <person name="Martin F."/>
        </authorList>
    </citation>
    <scope>NUCLEOTIDE SEQUENCE</scope>
    <source>
        <strain evidence="2">JB14</strain>
    </source>
</reference>
<evidence type="ECO:0000313" key="2">
    <source>
        <dbReference type="EMBL" id="KAE9385015.1"/>
    </source>
</evidence>
<proteinExistence type="predicted"/>
<feature type="compositionally biased region" description="Basic residues" evidence="1">
    <location>
        <begin position="1"/>
        <end position="17"/>
    </location>
</feature>
<feature type="region of interest" description="Disordered" evidence="1">
    <location>
        <begin position="268"/>
        <end position="311"/>
    </location>
</feature>